<dbReference type="AlphaFoldDB" id="A0A0B7BUS4"/>
<protein>
    <submittedName>
        <fullName evidence="1">Uncharacterized protein</fullName>
    </submittedName>
</protein>
<sequence length="103" mass="11316">PNQNVMFQPALGSNTIRIQPNSNQFQMGTLQQQMLKTPQPSIQRLQTTPVGKVQFSSTSLTQAQQLVNTSQSPNLLMSQLQAPSVSVSSSSFNQPQTQFIINP</sequence>
<organism evidence="1">
    <name type="scientific">Arion vulgaris</name>
    <dbReference type="NCBI Taxonomy" id="1028688"/>
    <lineage>
        <taxon>Eukaryota</taxon>
        <taxon>Metazoa</taxon>
        <taxon>Spiralia</taxon>
        <taxon>Lophotrochozoa</taxon>
        <taxon>Mollusca</taxon>
        <taxon>Gastropoda</taxon>
        <taxon>Heterobranchia</taxon>
        <taxon>Euthyneura</taxon>
        <taxon>Panpulmonata</taxon>
        <taxon>Eupulmonata</taxon>
        <taxon>Stylommatophora</taxon>
        <taxon>Helicina</taxon>
        <taxon>Arionoidea</taxon>
        <taxon>Arionidae</taxon>
        <taxon>Arion</taxon>
    </lineage>
</organism>
<gene>
    <name evidence="1" type="primary">ORF213012</name>
</gene>
<feature type="non-terminal residue" evidence="1">
    <location>
        <position position="103"/>
    </location>
</feature>
<feature type="non-terminal residue" evidence="1">
    <location>
        <position position="1"/>
    </location>
</feature>
<reference evidence="1" key="1">
    <citation type="submission" date="2014-12" db="EMBL/GenBank/DDBJ databases">
        <title>Insight into the proteome of Arion vulgaris.</title>
        <authorList>
            <person name="Aradska J."/>
            <person name="Bulat T."/>
            <person name="Smidak R."/>
            <person name="Sarate P."/>
            <person name="Gangsoo J."/>
            <person name="Sialana F."/>
            <person name="Bilban M."/>
            <person name="Lubec G."/>
        </authorList>
    </citation>
    <scope>NUCLEOTIDE SEQUENCE</scope>
    <source>
        <tissue evidence="1">Skin</tissue>
    </source>
</reference>
<name>A0A0B7BUS4_9EUPU</name>
<evidence type="ECO:0000313" key="1">
    <source>
        <dbReference type="EMBL" id="CEK96677.1"/>
    </source>
</evidence>
<accession>A0A0B7BUS4</accession>
<proteinExistence type="predicted"/>
<dbReference type="EMBL" id="HACG01049812">
    <property type="protein sequence ID" value="CEK96677.1"/>
    <property type="molecule type" value="Transcribed_RNA"/>
</dbReference>